<sequence>MPFYDSSDDDESSYLSKPRILARDRRENERQFFYGNRDEYVSSASKCASEKYAVGTANEISFGLKNEFLQRDTYKDLYGKSSITFESQSDHDDEYLNPKFEATARIKFECEDTDGTIANMELNGSCDIGIFEQKFKASAESSIKQDDMELFKSEASLETMTGVNGDKIDAKIDSAIFRTRDENEDAELKFITASAQAKYGVDENGIDEMIKLGVNLVEVEVNGVKSRVGLNLDTGVSIDKNGVEAKFEGFGVKMGKEIGISTPIGEVSVDLGKLF</sequence>
<comment type="caution">
    <text evidence="2">The sequence shown here is derived from an EMBL/GenBank/DDBJ whole genome shotgun (WGS) entry which is preliminary data.</text>
</comment>
<proteinExistence type="predicted"/>
<reference evidence="2 3" key="1">
    <citation type="submission" date="2021-06" db="EMBL/GenBank/DDBJ databases">
        <authorList>
            <person name="Kallberg Y."/>
            <person name="Tangrot J."/>
            <person name="Rosling A."/>
        </authorList>
    </citation>
    <scope>NUCLEOTIDE SEQUENCE [LARGE SCALE GENOMIC DNA]</scope>
    <source>
        <strain evidence="2 3">120-4 pot B 10/14</strain>
    </source>
</reference>
<evidence type="ECO:0000313" key="2">
    <source>
        <dbReference type="EMBL" id="CAG8840971.1"/>
    </source>
</evidence>
<feature type="compositionally biased region" description="Acidic residues" evidence="1">
    <location>
        <begin position="1"/>
        <end position="12"/>
    </location>
</feature>
<feature type="region of interest" description="Disordered" evidence="1">
    <location>
        <begin position="1"/>
        <end position="20"/>
    </location>
</feature>
<dbReference type="EMBL" id="CAJVQB010064313">
    <property type="protein sequence ID" value="CAG8840971.1"/>
    <property type="molecule type" value="Genomic_DNA"/>
</dbReference>
<organism evidence="2 3">
    <name type="scientific">Gigaspora margarita</name>
    <dbReference type="NCBI Taxonomy" id="4874"/>
    <lineage>
        <taxon>Eukaryota</taxon>
        <taxon>Fungi</taxon>
        <taxon>Fungi incertae sedis</taxon>
        <taxon>Mucoromycota</taxon>
        <taxon>Glomeromycotina</taxon>
        <taxon>Glomeromycetes</taxon>
        <taxon>Diversisporales</taxon>
        <taxon>Gigasporaceae</taxon>
        <taxon>Gigaspora</taxon>
    </lineage>
</organism>
<evidence type="ECO:0000313" key="3">
    <source>
        <dbReference type="Proteomes" id="UP000789901"/>
    </source>
</evidence>
<keyword evidence="3" id="KW-1185">Reference proteome</keyword>
<gene>
    <name evidence="2" type="ORF">GMARGA_LOCUS35179</name>
</gene>
<name>A0ABN7WW77_GIGMA</name>
<evidence type="ECO:0000256" key="1">
    <source>
        <dbReference type="SAM" id="MobiDB-lite"/>
    </source>
</evidence>
<dbReference type="Proteomes" id="UP000789901">
    <property type="component" value="Unassembled WGS sequence"/>
</dbReference>
<accession>A0ABN7WW77</accession>
<feature type="non-terminal residue" evidence="2">
    <location>
        <position position="275"/>
    </location>
</feature>
<protein>
    <submittedName>
        <fullName evidence="2">45847_t:CDS:1</fullName>
    </submittedName>
</protein>